<dbReference type="Proteomes" id="UP000799428">
    <property type="component" value="Unassembled WGS sequence"/>
</dbReference>
<evidence type="ECO:0000313" key="2">
    <source>
        <dbReference type="EMBL" id="KAF2712312.1"/>
    </source>
</evidence>
<accession>A0A6G1KIK3</accession>
<evidence type="ECO:0000256" key="1">
    <source>
        <dbReference type="SAM" id="Phobius"/>
    </source>
</evidence>
<reference evidence="2" key="1">
    <citation type="journal article" date="2020" name="Stud. Mycol.">
        <title>101 Dothideomycetes genomes: a test case for predicting lifestyles and emergence of pathogens.</title>
        <authorList>
            <person name="Haridas S."/>
            <person name="Albert R."/>
            <person name="Binder M."/>
            <person name="Bloem J."/>
            <person name="Labutti K."/>
            <person name="Salamov A."/>
            <person name="Andreopoulos B."/>
            <person name="Baker S."/>
            <person name="Barry K."/>
            <person name="Bills G."/>
            <person name="Bluhm B."/>
            <person name="Cannon C."/>
            <person name="Castanera R."/>
            <person name="Culley D."/>
            <person name="Daum C."/>
            <person name="Ezra D."/>
            <person name="Gonzalez J."/>
            <person name="Henrissat B."/>
            <person name="Kuo A."/>
            <person name="Liang C."/>
            <person name="Lipzen A."/>
            <person name="Lutzoni F."/>
            <person name="Magnuson J."/>
            <person name="Mondo S."/>
            <person name="Nolan M."/>
            <person name="Ohm R."/>
            <person name="Pangilinan J."/>
            <person name="Park H.-J."/>
            <person name="Ramirez L."/>
            <person name="Alfaro M."/>
            <person name="Sun H."/>
            <person name="Tritt A."/>
            <person name="Yoshinaga Y."/>
            <person name="Zwiers L.-H."/>
            <person name="Turgeon B."/>
            <person name="Goodwin S."/>
            <person name="Spatafora J."/>
            <person name="Crous P."/>
            <person name="Grigoriev I."/>
        </authorList>
    </citation>
    <scope>NUCLEOTIDE SEQUENCE</scope>
    <source>
        <strain evidence="2">CBS 279.74</strain>
    </source>
</reference>
<dbReference type="AlphaFoldDB" id="A0A6G1KIK3"/>
<feature type="transmembrane region" description="Helical" evidence="1">
    <location>
        <begin position="92"/>
        <end position="120"/>
    </location>
</feature>
<keyword evidence="1" id="KW-0472">Membrane</keyword>
<keyword evidence="3" id="KW-1185">Reference proteome</keyword>
<evidence type="ECO:0000313" key="3">
    <source>
        <dbReference type="Proteomes" id="UP000799428"/>
    </source>
</evidence>
<protein>
    <submittedName>
        <fullName evidence="2">Uncharacterized protein</fullName>
    </submittedName>
</protein>
<gene>
    <name evidence="2" type="ORF">K504DRAFT_201358</name>
</gene>
<organism evidence="2 3">
    <name type="scientific">Pleomassaria siparia CBS 279.74</name>
    <dbReference type="NCBI Taxonomy" id="1314801"/>
    <lineage>
        <taxon>Eukaryota</taxon>
        <taxon>Fungi</taxon>
        <taxon>Dikarya</taxon>
        <taxon>Ascomycota</taxon>
        <taxon>Pezizomycotina</taxon>
        <taxon>Dothideomycetes</taxon>
        <taxon>Pleosporomycetidae</taxon>
        <taxon>Pleosporales</taxon>
        <taxon>Pleomassariaceae</taxon>
        <taxon>Pleomassaria</taxon>
    </lineage>
</organism>
<name>A0A6G1KIK3_9PLEO</name>
<keyword evidence="1" id="KW-0812">Transmembrane</keyword>
<sequence length="132" mass="14497">MSSLMPLRLTMPRLGVRDRLREIGARVKWMCTGMKRASSADWSSWSSFATVLTRGRSEGGPFQRAKKKLGQGGCSCFIHIDQVADGSLEARWGVYVCVCVGMCGYVCVCVCCVCVCACVCECMHEPTNHPCM</sequence>
<dbReference type="EMBL" id="MU005766">
    <property type="protein sequence ID" value="KAF2712312.1"/>
    <property type="molecule type" value="Genomic_DNA"/>
</dbReference>
<keyword evidence="1" id="KW-1133">Transmembrane helix</keyword>
<proteinExistence type="predicted"/>